<protein>
    <recommendedName>
        <fullName evidence="4">F-box domain-containing protein</fullName>
    </recommendedName>
</protein>
<keyword evidence="1" id="KW-0732">Signal</keyword>
<evidence type="ECO:0000313" key="3">
    <source>
        <dbReference type="Proteomes" id="UP001221757"/>
    </source>
</evidence>
<comment type="caution">
    <text evidence="2">The sequence shown here is derived from an EMBL/GenBank/DDBJ whole genome shotgun (WGS) entry which is preliminary data.</text>
</comment>
<sequence>MTLIRFFPAELLAVILAAPALDASDVATASHVSRWWRDAAVGASELWLNVRIKDRATNHADVVLEHFRRSQQRPICLEIQFTSKTPPFTPSQLRAFLEVTVKPNLGRCRSLTMRATPPSWDAFSATCGEEPYPLLRTLEVTTVHIVTKLTLQSEEPRFALPQNHPLEQLSLHAMSVGDVQLPCMHMLRVGGQLRGLVGADGQINRRLLDGPRRLEICSLAIPPMHFQTQDEDDTEVSSVEHLKLSWMYASINGHGGQNDCAPFFDALQTPLIRTLQLESFHGRVWEDFLFSLNVPTPKYPLLTTLQLTTFDFQQLSYEGIGFFFCCFPGLEAIVFVRCPLSTWESAVHVLMLHPALCPSLSAVEVNGVLLNREEPLPFATVILLAEDASTRRR</sequence>
<feature type="signal peptide" evidence="1">
    <location>
        <begin position="1"/>
        <end position="23"/>
    </location>
</feature>
<dbReference type="EMBL" id="JARKIE010000002">
    <property type="protein sequence ID" value="KAJ7709745.1"/>
    <property type="molecule type" value="Genomic_DNA"/>
</dbReference>
<feature type="chain" id="PRO_5042108368" description="F-box domain-containing protein" evidence="1">
    <location>
        <begin position="24"/>
        <end position="393"/>
    </location>
</feature>
<accession>A0AAD7MBV0</accession>
<organism evidence="2 3">
    <name type="scientific">Mycena rosella</name>
    <name type="common">Pink bonnet</name>
    <name type="synonym">Agaricus rosellus</name>
    <dbReference type="NCBI Taxonomy" id="1033263"/>
    <lineage>
        <taxon>Eukaryota</taxon>
        <taxon>Fungi</taxon>
        <taxon>Dikarya</taxon>
        <taxon>Basidiomycota</taxon>
        <taxon>Agaricomycotina</taxon>
        <taxon>Agaricomycetes</taxon>
        <taxon>Agaricomycetidae</taxon>
        <taxon>Agaricales</taxon>
        <taxon>Marasmiineae</taxon>
        <taxon>Mycenaceae</taxon>
        <taxon>Mycena</taxon>
    </lineage>
</organism>
<evidence type="ECO:0000256" key="1">
    <source>
        <dbReference type="SAM" id="SignalP"/>
    </source>
</evidence>
<dbReference type="InterPro" id="IPR036047">
    <property type="entry name" value="F-box-like_dom_sf"/>
</dbReference>
<dbReference type="SUPFAM" id="SSF81383">
    <property type="entry name" value="F-box domain"/>
    <property type="match status" value="1"/>
</dbReference>
<name>A0AAD7MBV0_MYCRO</name>
<gene>
    <name evidence="2" type="ORF">B0H17DRAFT_236322</name>
</gene>
<reference evidence="2" key="1">
    <citation type="submission" date="2023-03" db="EMBL/GenBank/DDBJ databases">
        <title>Massive genome expansion in bonnet fungi (Mycena s.s.) driven by repeated elements and novel gene families across ecological guilds.</title>
        <authorList>
            <consortium name="Lawrence Berkeley National Laboratory"/>
            <person name="Harder C.B."/>
            <person name="Miyauchi S."/>
            <person name="Viragh M."/>
            <person name="Kuo A."/>
            <person name="Thoen E."/>
            <person name="Andreopoulos B."/>
            <person name="Lu D."/>
            <person name="Skrede I."/>
            <person name="Drula E."/>
            <person name="Henrissat B."/>
            <person name="Morin E."/>
            <person name="Kohler A."/>
            <person name="Barry K."/>
            <person name="LaButti K."/>
            <person name="Morin E."/>
            <person name="Salamov A."/>
            <person name="Lipzen A."/>
            <person name="Mereny Z."/>
            <person name="Hegedus B."/>
            <person name="Baldrian P."/>
            <person name="Stursova M."/>
            <person name="Weitz H."/>
            <person name="Taylor A."/>
            <person name="Grigoriev I.V."/>
            <person name="Nagy L.G."/>
            <person name="Martin F."/>
            <person name="Kauserud H."/>
        </authorList>
    </citation>
    <scope>NUCLEOTIDE SEQUENCE</scope>
    <source>
        <strain evidence="2">CBHHK067</strain>
    </source>
</reference>
<dbReference type="AlphaFoldDB" id="A0AAD7MBV0"/>
<keyword evidence="3" id="KW-1185">Reference proteome</keyword>
<evidence type="ECO:0008006" key="4">
    <source>
        <dbReference type="Google" id="ProtNLM"/>
    </source>
</evidence>
<proteinExistence type="predicted"/>
<evidence type="ECO:0000313" key="2">
    <source>
        <dbReference type="EMBL" id="KAJ7709745.1"/>
    </source>
</evidence>
<dbReference type="Proteomes" id="UP001221757">
    <property type="component" value="Unassembled WGS sequence"/>
</dbReference>